<evidence type="ECO:0000256" key="5">
    <source>
        <dbReference type="ARBA" id="ARBA00022679"/>
    </source>
</evidence>
<proteinExistence type="inferred from homology"/>
<dbReference type="RefSeq" id="XP_032319714.1">
    <property type="nucleotide sequence ID" value="XM_032463823.1"/>
</dbReference>
<evidence type="ECO:0000256" key="11">
    <source>
        <dbReference type="SAM" id="MobiDB-lite"/>
    </source>
</evidence>
<keyword evidence="7 14" id="KW-0418">Kinase</keyword>
<dbReference type="KEGG" id="cfr:102518475"/>
<dbReference type="GO" id="GO:0004849">
    <property type="term" value="F:uridine kinase activity"/>
    <property type="evidence" value="ECO:0007669"/>
    <property type="project" value="UniProtKB-EC"/>
</dbReference>
<dbReference type="CDD" id="cd02023">
    <property type="entry name" value="UMPK"/>
    <property type="match status" value="1"/>
</dbReference>
<dbReference type="FunFam" id="3.40.50.300:FF:000297">
    <property type="entry name" value="Uridine-cytidine kinase 2"/>
    <property type="match status" value="1"/>
</dbReference>
<evidence type="ECO:0000256" key="8">
    <source>
        <dbReference type="ARBA" id="ARBA00022840"/>
    </source>
</evidence>
<dbReference type="Gene3D" id="3.40.50.300">
    <property type="entry name" value="P-loop containing nucleotide triphosphate hydrolases"/>
    <property type="match status" value="1"/>
</dbReference>
<dbReference type="CTD" id="7371"/>
<dbReference type="GO" id="GO:0044211">
    <property type="term" value="P:CTP salvage"/>
    <property type="evidence" value="ECO:0007669"/>
    <property type="project" value="UniProtKB-UniPathway"/>
</dbReference>
<dbReference type="UniPathway" id="UPA00579">
    <property type="reaction ID" value="UER00640"/>
</dbReference>
<evidence type="ECO:0000256" key="4">
    <source>
        <dbReference type="ARBA" id="ARBA00012137"/>
    </source>
</evidence>
<evidence type="ECO:0000256" key="9">
    <source>
        <dbReference type="ARBA" id="ARBA00047436"/>
    </source>
</evidence>
<comment type="similarity">
    <text evidence="3">Belongs to the uridine kinase family.</text>
</comment>
<dbReference type="PANTHER" id="PTHR10285">
    <property type="entry name" value="URIDINE KINASE"/>
    <property type="match status" value="1"/>
</dbReference>
<name>A0A8B8RR70_CAMFR</name>
<dbReference type="EC" id="2.7.1.48" evidence="4"/>
<keyword evidence="13" id="KW-1185">Reference proteome</keyword>
<evidence type="ECO:0000256" key="3">
    <source>
        <dbReference type="ARBA" id="ARBA00005408"/>
    </source>
</evidence>
<protein>
    <recommendedName>
        <fullName evidence="4">uridine/cytidine kinase</fullName>
        <ecNumber evidence="4">2.7.1.48</ecNumber>
    </recommendedName>
</protein>
<keyword evidence="5" id="KW-0808">Transferase</keyword>
<evidence type="ECO:0000256" key="6">
    <source>
        <dbReference type="ARBA" id="ARBA00022741"/>
    </source>
</evidence>
<dbReference type="UniPathway" id="UPA00574">
    <property type="reaction ID" value="UER00637"/>
</dbReference>
<comment type="pathway">
    <text evidence="1">Pyrimidine metabolism; UMP biosynthesis via salvage pathway; UMP from uridine: step 1/1.</text>
</comment>
<accession>A0A8B8RR70</accession>
<evidence type="ECO:0000256" key="7">
    <source>
        <dbReference type="ARBA" id="ARBA00022777"/>
    </source>
</evidence>
<comment type="catalytic activity">
    <reaction evidence="10">
        <text>uridine + ATP = UMP + ADP + H(+)</text>
        <dbReference type="Rhea" id="RHEA:16825"/>
        <dbReference type="ChEBI" id="CHEBI:15378"/>
        <dbReference type="ChEBI" id="CHEBI:16704"/>
        <dbReference type="ChEBI" id="CHEBI:30616"/>
        <dbReference type="ChEBI" id="CHEBI:57865"/>
        <dbReference type="ChEBI" id="CHEBI:456216"/>
        <dbReference type="EC" id="2.7.1.48"/>
    </reaction>
</comment>
<dbReference type="GO" id="GO:0044206">
    <property type="term" value="P:UMP salvage"/>
    <property type="evidence" value="ECO:0007669"/>
    <property type="project" value="UniProtKB-UniPathway"/>
</dbReference>
<gene>
    <name evidence="14" type="primary">UCK2</name>
</gene>
<dbReference type="PRINTS" id="PR00988">
    <property type="entry name" value="URIDINKINASE"/>
</dbReference>
<evidence type="ECO:0000256" key="2">
    <source>
        <dbReference type="ARBA" id="ARBA00004784"/>
    </source>
</evidence>
<dbReference type="GeneID" id="102518475"/>
<dbReference type="Pfam" id="PF00485">
    <property type="entry name" value="PRK"/>
    <property type="match status" value="1"/>
</dbReference>
<feature type="region of interest" description="Disordered" evidence="11">
    <location>
        <begin position="371"/>
        <end position="392"/>
    </location>
</feature>
<dbReference type="SUPFAM" id="SSF52540">
    <property type="entry name" value="P-loop containing nucleoside triphosphate hydrolases"/>
    <property type="match status" value="1"/>
</dbReference>
<reference evidence="14" key="1">
    <citation type="submission" date="2025-08" db="UniProtKB">
        <authorList>
            <consortium name="RefSeq"/>
        </authorList>
    </citation>
    <scope>IDENTIFICATION</scope>
    <source>
        <tissue evidence="14">Ear skin</tissue>
    </source>
</reference>
<evidence type="ECO:0000313" key="14">
    <source>
        <dbReference type="RefSeq" id="XP_032319714.1"/>
    </source>
</evidence>
<comment type="catalytic activity">
    <reaction evidence="9">
        <text>cytidine + ATP = CMP + ADP + H(+)</text>
        <dbReference type="Rhea" id="RHEA:24674"/>
        <dbReference type="ChEBI" id="CHEBI:15378"/>
        <dbReference type="ChEBI" id="CHEBI:17562"/>
        <dbReference type="ChEBI" id="CHEBI:30616"/>
        <dbReference type="ChEBI" id="CHEBI:60377"/>
        <dbReference type="ChEBI" id="CHEBI:456216"/>
        <dbReference type="EC" id="2.7.1.48"/>
    </reaction>
</comment>
<evidence type="ECO:0000256" key="10">
    <source>
        <dbReference type="ARBA" id="ARBA00048909"/>
    </source>
</evidence>
<dbReference type="Proteomes" id="UP000694856">
    <property type="component" value="Chromosome 21"/>
</dbReference>
<sequence>MNKPAAAVLIGLRTCPWRQRLSPGRLRQALLQKCLDMSQNLLSSRCLFRIPFCQVTGDAGTDFPSGAHLSARERSTCGRERFSDLATCTLGMFPSVPFFSLEKVFTVAEPGSLPARTDELPVRQAAVMGSGQAFQRVQSSRHCCGSPCCSLSSFSGSGDCFVCKSSVCAKIVQLLGQNEVDYRQKQVVILSQDSFYRVLTSEQKAKALKGQFNFDHPDAFDNELIFKTLKEITEGKTVQIPVYDFVSHSRKEETVTVYPADVVLFEGILAFYSQEVRDLFQMKLFVDTDADTRLSRRVLRDISERGRDLEQILSQYITFVKPAFEEFCLPTKKYADVIIPRGADNLVAINLIVQHIQDILNGGLSKRQTNGYLNGYTPSRKRQASESSSRPH</sequence>
<evidence type="ECO:0000313" key="13">
    <source>
        <dbReference type="Proteomes" id="UP000694856"/>
    </source>
</evidence>
<feature type="domain" description="Phosphoribulokinase/uridine kinase" evidence="12">
    <location>
        <begin position="155"/>
        <end position="347"/>
    </location>
</feature>
<keyword evidence="6" id="KW-0547">Nucleotide-binding</keyword>
<dbReference type="InterPro" id="IPR027417">
    <property type="entry name" value="P-loop_NTPase"/>
</dbReference>
<dbReference type="GO" id="GO:0005524">
    <property type="term" value="F:ATP binding"/>
    <property type="evidence" value="ECO:0007669"/>
    <property type="project" value="UniProtKB-KW"/>
</dbReference>
<dbReference type="NCBIfam" id="NF004018">
    <property type="entry name" value="PRK05480.1"/>
    <property type="match status" value="1"/>
</dbReference>
<evidence type="ECO:0000259" key="12">
    <source>
        <dbReference type="Pfam" id="PF00485"/>
    </source>
</evidence>
<comment type="pathway">
    <text evidence="2">Pyrimidine metabolism; CTP biosynthesis via salvage pathway; CTP from cytidine: step 1/3.</text>
</comment>
<organism evidence="13 14">
    <name type="scientific">Camelus ferus</name>
    <name type="common">Wild bactrian camel</name>
    <name type="synonym">Camelus bactrianus ferus</name>
    <dbReference type="NCBI Taxonomy" id="419612"/>
    <lineage>
        <taxon>Eukaryota</taxon>
        <taxon>Metazoa</taxon>
        <taxon>Chordata</taxon>
        <taxon>Craniata</taxon>
        <taxon>Vertebrata</taxon>
        <taxon>Euteleostomi</taxon>
        <taxon>Mammalia</taxon>
        <taxon>Eutheria</taxon>
        <taxon>Laurasiatheria</taxon>
        <taxon>Artiodactyla</taxon>
        <taxon>Tylopoda</taxon>
        <taxon>Camelidae</taxon>
        <taxon>Camelus</taxon>
    </lineage>
</organism>
<evidence type="ECO:0000256" key="1">
    <source>
        <dbReference type="ARBA" id="ARBA00004690"/>
    </source>
</evidence>
<dbReference type="InterPro" id="IPR000764">
    <property type="entry name" value="Uridine_kinase-like"/>
</dbReference>
<dbReference type="AlphaFoldDB" id="A0A8B8RR70"/>
<dbReference type="InterPro" id="IPR006083">
    <property type="entry name" value="PRK/URK"/>
</dbReference>
<keyword evidence="8" id="KW-0067">ATP-binding</keyword>